<evidence type="ECO:0000313" key="2">
    <source>
        <dbReference type="Proteomes" id="UP001496146"/>
    </source>
</evidence>
<proteinExistence type="predicted"/>
<dbReference type="RefSeq" id="WP_349137888.1">
    <property type="nucleotide sequence ID" value="NZ_JBBMEP010000014.1"/>
</dbReference>
<dbReference type="PANTHER" id="PTHR12526:SF623">
    <property type="entry name" value="WABG"/>
    <property type="match status" value="1"/>
</dbReference>
<name>A0ABV1BNP9_9FIRM</name>
<evidence type="ECO:0000313" key="1">
    <source>
        <dbReference type="EMBL" id="MEQ2377401.1"/>
    </source>
</evidence>
<dbReference type="SUPFAM" id="SSF53756">
    <property type="entry name" value="UDP-Glycosyltransferase/glycogen phosphorylase"/>
    <property type="match status" value="1"/>
</dbReference>
<dbReference type="PANTHER" id="PTHR12526">
    <property type="entry name" value="GLYCOSYLTRANSFERASE"/>
    <property type="match status" value="1"/>
</dbReference>
<keyword evidence="2" id="KW-1185">Reference proteome</keyword>
<dbReference type="Gene3D" id="3.40.50.2000">
    <property type="entry name" value="Glycogen Phosphorylase B"/>
    <property type="match status" value="1"/>
</dbReference>
<organism evidence="1 2">
    <name type="scientific">Faecalibacterium faecis</name>
    <dbReference type="NCBI Taxonomy" id="3133157"/>
    <lineage>
        <taxon>Bacteria</taxon>
        <taxon>Bacillati</taxon>
        <taxon>Bacillota</taxon>
        <taxon>Clostridia</taxon>
        <taxon>Eubacteriales</taxon>
        <taxon>Oscillospiraceae</taxon>
        <taxon>Faecalibacterium</taxon>
    </lineage>
</organism>
<comment type="caution">
    <text evidence="1">The sequence shown here is derived from an EMBL/GenBank/DDBJ whole genome shotgun (WGS) entry which is preliminary data.</text>
</comment>
<dbReference type="EMBL" id="JBBMEP010000014">
    <property type="protein sequence ID" value="MEQ2377401.1"/>
    <property type="molecule type" value="Genomic_DNA"/>
</dbReference>
<dbReference type="Proteomes" id="UP001496146">
    <property type="component" value="Unassembled WGS sequence"/>
</dbReference>
<dbReference type="Pfam" id="PF13692">
    <property type="entry name" value="Glyco_trans_1_4"/>
    <property type="match status" value="1"/>
</dbReference>
<protein>
    <submittedName>
        <fullName evidence="1">Glycosyltransferase family 4 protein</fullName>
    </submittedName>
</protein>
<dbReference type="CDD" id="cd03801">
    <property type="entry name" value="GT4_PimA-like"/>
    <property type="match status" value="1"/>
</dbReference>
<accession>A0ABV1BNP9</accession>
<gene>
    <name evidence="1" type="ORF">WMO17_08595</name>
</gene>
<reference evidence="1 2" key="1">
    <citation type="submission" date="2024-03" db="EMBL/GenBank/DDBJ databases">
        <title>Human intestinal bacterial collection.</title>
        <authorList>
            <person name="Pauvert C."/>
            <person name="Hitch T.C.A."/>
            <person name="Clavel T."/>
        </authorList>
    </citation>
    <scope>NUCLEOTIDE SEQUENCE [LARGE SCALE GENOMIC DNA]</scope>
    <source>
        <strain evidence="1 2">CLA-JM-H7-B</strain>
    </source>
</reference>
<sequence length="215" mass="24457">MTNSIKRDFPKIDVRCVNNAISFSRLDEYEVIGLDQGISVMMFGADFERKGVDITYKAINDLVNKGYQINLYIVCSINEDICKDKLKKVAGTNMLPKWVHFLPPRQDIATYYRAVDIFVSPSREEGLAYAIPEAAYCGCNVVATKIGGQLYYEKIPGVIFIPAEDPEALSNAILSVVKKEKNRAHVEDFLVKEFGLKKWANDVTEIYLEKMKERR</sequence>